<evidence type="ECO:0000256" key="15">
    <source>
        <dbReference type="SAM" id="SignalP"/>
    </source>
</evidence>
<dbReference type="GO" id="GO:0005506">
    <property type="term" value="F:iron ion binding"/>
    <property type="evidence" value="ECO:0007669"/>
    <property type="project" value="InterPro"/>
</dbReference>
<comment type="similarity">
    <text evidence="4 14">Belongs to the cytochrome P450 family.</text>
</comment>
<dbReference type="PANTHER" id="PTHR46300:SF5">
    <property type="entry name" value="CYTOCHROME P450"/>
    <property type="match status" value="1"/>
</dbReference>
<gene>
    <name evidence="16" type="ORF">SCP_0312790</name>
</gene>
<keyword evidence="11 14" id="KW-0503">Monooxygenase</keyword>
<evidence type="ECO:0000313" key="16">
    <source>
        <dbReference type="EMBL" id="GBE81550.1"/>
    </source>
</evidence>
<keyword evidence="12" id="KW-0472">Membrane</keyword>
<sequence length="505" mass="57212">MELLNFCVTAVLLVAAVVLVLRRPKRTVPLPPGPPADPLIGHLRKLPPIHHCEIFQKWAAEYGDMFYLNVLGQSLLVVSSFKIATDLLEGRSANYSDRPRSPSLELMGWDWALTLLEYGHKWRRHRKLMQEYLNIKKLPDYYPLHIRETHLMLKNILARPAEFDWAIRRFATASIMDIAYGHRVRSDDDEFVQIAKEALDSLEAVNIGAAPVDILPILRYVPYWLPGASSLTGPAHKYRPLISKLVNNPFQMVQKQMAAGTAVPSFTSAHLERVHREGVDSEEELNDIKSLGASLYIGGVDTVTSGIRTFLYAILLFPETQRKAQEEIDRVVGTNRLPDFSDRDSLPYVDCMIQETLRWHPVIPLGVPHRSMEDDVYNGMFIPKGTYVIPNTRAMNREGYRDPDRFYPERFLPEPQGYGETHRVASFGFGRRRCAGSDFAANSMWIFIANFLATFTVGYTLDKDGKEIIPEPAFTPNVTSTPEPFDCIIKPRSAKAEALALQADE</sequence>
<dbReference type="CDD" id="cd11065">
    <property type="entry name" value="CYP64-like"/>
    <property type="match status" value="1"/>
</dbReference>
<evidence type="ECO:0000256" key="9">
    <source>
        <dbReference type="ARBA" id="ARBA00023002"/>
    </source>
</evidence>
<name>A0A401GH90_9APHY</name>
<evidence type="ECO:0000256" key="10">
    <source>
        <dbReference type="ARBA" id="ARBA00023004"/>
    </source>
</evidence>
<dbReference type="RefSeq" id="XP_027612463.1">
    <property type="nucleotide sequence ID" value="XM_027756662.1"/>
</dbReference>
<keyword evidence="6" id="KW-0812">Transmembrane</keyword>
<dbReference type="EMBL" id="BFAD01000003">
    <property type="protein sequence ID" value="GBE81550.1"/>
    <property type="molecule type" value="Genomic_DNA"/>
</dbReference>
<dbReference type="GO" id="GO:0004497">
    <property type="term" value="F:monooxygenase activity"/>
    <property type="evidence" value="ECO:0007669"/>
    <property type="project" value="UniProtKB-KW"/>
</dbReference>
<comment type="caution">
    <text evidence="16">The sequence shown here is derived from an EMBL/GenBank/DDBJ whole genome shotgun (WGS) entry which is preliminary data.</text>
</comment>
<evidence type="ECO:0000256" key="4">
    <source>
        <dbReference type="ARBA" id="ARBA00010617"/>
    </source>
</evidence>
<keyword evidence="17" id="KW-1185">Reference proteome</keyword>
<keyword evidence="15" id="KW-0732">Signal</keyword>
<dbReference type="InterPro" id="IPR036396">
    <property type="entry name" value="Cyt_P450_sf"/>
</dbReference>
<accession>A0A401GH90</accession>
<feature type="chain" id="PRO_5019157045" evidence="15">
    <location>
        <begin position="23"/>
        <end position="505"/>
    </location>
</feature>
<organism evidence="16 17">
    <name type="scientific">Sparassis crispa</name>
    <dbReference type="NCBI Taxonomy" id="139825"/>
    <lineage>
        <taxon>Eukaryota</taxon>
        <taxon>Fungi</taxon>
        <taxon>Dikarya</taxon>
        <taxon>Basidiomycota</taxon>
        <taxon>Agaricomycotina</taxon>
        <taxon>Agaricomycetes</taxon>
        <taxon>Polyporales</taxon>
        <taxon>Sparassidaceae</taxon>
        <taxon>Sparassis</taxon>
    </lineage>
</organism>
<feature type="signal peptide" evidence="15">
    <location>
        <begin position="1"/>
        <end position="22"/>
    </location>
</feature>
<evidence type="ECO:0000256" key="7">
    <source>
        <dbReference type="ARBA" id="ARBA00022723"/>
    </source>
</evidence>
<dbReference type="GO" id="GO:0020037">
    <property type="term" value="F:heme binding"/>
    <property type="evidence" value="ECO:0007669"/>
    <property type="project" value="InterPro"/>
</dbReference>
<reference evidence="16 17" key="1">
    <citation type="journal article" date="2018" name="Sci. Rep.">
        <title>Genome sequence of the cauliflower mushroom Sparassis crispa (Hanabiratake) and its association with beneficial usage.</title>
        <authorList>
            <person name="Kiyama R."/>
            <person name="Furutani Y."/>
            <person name="Kawaguchi K."/>
            <person name="Nakanishi T."/>
        </authorList>
    </citation>
    <scope>NUCLEOTIDE SEQUENCE [LARGE SCALE GENOMIC DNA]</scope>
</reference>
<evidence type="ECO:0000313" key="17">
    <source>
        <dbReference type="Proteomes" id="UP000287166"/>
    </source>
</evidence>
<dbReference type="PANTHER" id="PTHR46300">
    <property type="entry name" value="P450, PUTATIVE (EUROFUNG)-RELATED-RELATED"/>
    <property type="match status" value="1"/>
</dbReference>
<evidence type="ECO:0000256" key="2">
    <source>
        <dbReference type="ARBA" id="ARBA00004370"/>
    </source>
</evidence>
<keyword evidence="8" id="KW-1133">Transmembrane helix</keyword>
<evidence type="ECO:0000256" key="6">
    <source>
        <dbReference type="ARBA" id="ARBA00022692"/>
    </source>
</evidence>
<dbReference type="SUPFAM" id="SSF48264">
    <property type="entry name" value="Cytochrome P450"/>
    <property type="match status" value="1"/>
</dbReference>
<dbReference type="InterPro" id="IPR017972">
    <property type="entry name" value="Cyt_P450_CS"/>
</dbReference>
<dbReference type="AlphaFoldDB" id="A0A401GH90"/>
<dbReference type="GeneID" id="38778467"/>
<evidence type="ECO:0000256" key="11">
    <source>
        <dbReference type="ARBA" id="ARBA00023033"/>
    </source>
</evidence>
<evidence type="ECO:0000256" key="1">
    <source>
        <dbReference type="ARBA" id="ARBA00001971"/>
    </source>
</evidence>
<evidence type="ECO:0000256" key="14">
    <source>
        <dbReference type="RuleBase" id="RU000461"/>
    </source>
</evidence>
<dbReference type="OrthoDB" id="2789670at2759"/>
<keyword evidence="7 13" id="KW-0479">Metal-binding</keyword>
<evidence type="ECO:0000256" key="3">
    <source>
        <dbReference type="ARBA" id="ARBA00005179"/>
    </source>
</evidence>
<dbReference type="PRINTS" id="PR00385">
    <property type="entry name" value="P450"/>
</dbReference>
<dbReference type="Proteomes" id="UP000287166">
    <property type="component" value="Unassembled WGS sequence"/>
</dbReference>
<evidence type="ECO:0000256" key="12">
    <source>
        <dbReference type="ARBA" id="ARBA00023136"/>
    </source>
</evidence>
<dbReference type="GO" id="GO:0016020">
    <property type="term" value="C:membrane"/>
    <property type="evidence" value="ECO:0007669"/>
    <property type="project" value="UniProtKB-SubCell"/>
</dbReference>
<keyword evidence="10 13" id="KW-0408">Iron</keyword>
<dbReference type="STRING" id="139825.A0A401GH90"/>
<dbReference type="InterPro" id="IPR001128">
    <property type="entry name" value="Cyt_P450"/>
</dbReference>
<dbReference type="PROSITE" id="PS00086">
    <property type="entry name" value="CYTOCHROME_P450"/>
    <property type="match status" value="1"/>
</dbReference>
<dbReference type="Pfam" id="PF00067">
    <property type="entry name" value="p450"/>
    <property type="match status" value="1"/>
</dbReference>
<dbReference type="InParanoid" id="A0A401GH90"/>
<feature type="binding site" description="axial binding residue" evidence="13">
    <location>
        <position position="434"/>
    </location>
    <ligand>
        <name>heme</name>
        <dbReference type="ChEBI" id="CHEBI:30413"/>
    </ligand>
    <ligandPart>
        <name>Fe</name>
        <dbReference type="ChEBI" id="CHEBI:18248"/>
    </ligandPart>
</feature>
<evidence type="ECO:0000256" key="5">
    <source>
        <dbReference type="ARBA" id="ARBA00022617"/>
    </source>
</evidence>
<dbReference type="InterPro" id="IPR050364">
    <property type="entry name" value="Cytochrome_P450_fung"/>
</dbReference>
<comment type="pathway">
    <text evidence="3">Secondary metabolite biosynthesis.</text>
</comment>
<protein>
    <submittedName>
        <fullName evidence="16">Multifunctional cytochrome P450 monooxygenase af510</fullName>
    </submittedName>
</protein>
<evidence type="ECO:0000256" key="13">
    <source>
        <dbReference type="PIRSR" id="PIRSR602401-1"/>
    </source>
</evidence>
<dbReference type="PRINTS" id="PR00463">
    <property type="entry name" value="EP450I"/>
</dbReference>
<keyword evidence="5 13" id="KW-0349">Heme</keyword>
<dbReference type="Gene3D" id="1.10.630.10">
    <property type="entry name" value="Cytochrome P450"/>
    <property type="match status" value="1"/>
</dbReference>
<dbReference type="GO" id="GO:0016705">
    <property type="term" value="F:oxidoreductase activity, acting on paired donors, with incorporation or reduction of molecular oxygen"/>
    <property type="evidence" value="ECO:0007669"/>
    <property type="project" value="InterPro"/>
</dbReference>
<evidence type="ECO:0000256" key="8">
    <source>
        <dbReference type="ARBA" id="ARBA00022989"/>
    </source>
</evidence>
<comment type="subcellular location">
    <subcellularLocation>
        <location evidence="2">Membrane</location>
    </subcellularLocation>
</comment>
<keyword evidence="9 14" id="KW-0560">Oxidoreductase</keyword>
<dbReference type="InterPro" id="IPR002401">
    <property type="entry name" value="Cyt_P450_E_grp-I"/>
</dbReference>
<proteinExistence type="inferred from homology"/>
<comment type="cofactor">
    <cofactor evidence="1 13">
        <name>heme</name>
        <dbReference type="ChEBI" id="CHEBI:30413"/>
    </cofactor>
</comment>